<comment type="caution">
    <text evidence="2">The sequence shown here is derived from an EMBL/GenBank/DDBJ whole genome shotgun (WGS) entry which is preliminary data.</text>
</comment>
<evidence type="ECO:0000256" key="1">
    <source>
        <dbReference type="SAM" id="SignalP"/>
    </source>
</evidence>
<gene>
    <name evidence="2" type="ORF">DVJ77_06770</name>
</gene>
<feature type="chain" id="PRO_5016629302" evidence="1">
    <location>
        <begin position="23"/>
        <end position="193"/>
    </location>
</feature>
<accession>A0A369UWB0</accession>
<sequence length="193" mass="20962">MRNIFATISFLLSILLAAGAHADCLKLRSSAGSYELCKAHDKVLAKDEHGALKLDPRISAPIDQSDDFFAVDAALPKAENSEAENSAVIYVRIPSAPNAGGRGYCGAGDEDYMLLVERKERSLRLLDRLLIQSCLKNISLASDQGYDPRHALKTGVSPVIASFDLLLPGDSPVKKKQVILKDNKLLMLDSTRP</sequence>
<dbReference type="OrthoDB" id="6000565at2"/>
<evidence type="ECO:0000313" key="2">
    <source>
        <dbReference type="EMBL" id="RDD82619.1"/>
    </source>
</evidence>
<dbReference type="Proteomes" id="UP000253782">
    <property type="component" value="Unassembled WGS sequence"/>
</dbReference>
<dbReference type="RefSeq" id="WP_114844684.1">
    <property type="nucleotide sequence ID" value="NZ_JBHSPE010000001.1"/>
</dbReference>
<organism evidence="2 3">
    <name type="scientific">Dyella tabacisoli</name>
    <dbReference type="NCBI Taxonomy" id="2282381"/>
    <lineage>
        <taxon>Bacteria</taxon>
        <taxon>Pseudomonadati</taxon>
        <taxon>Pseudomonadota</taxon>
        <taxon>Gammaproteobacteria</taxon>
        <taxon>Lysobacterales</taxon>
        <taxon>Rhodanobacteraceae</taxon>
        <taxon>Dyella</taxon>
    </lineage>
</organism>
<keyword evidence="3" id="KW-1185">Reference proteome</keyword>
<dbReference type="AlphaFoldDB" id="A0A369UWB0"/>
<feature type="signal peptide" evidence="1">
    <location>
        <begin position="1"/>
        <end position="22"/>
    </location>
</feature>
<dbReference type="EMBL" id="QQAH01000005">
    <property type="protein sequence ID" value="RDD82619.1"/>
    <property type="molecule type" value="Genomic_DNA"/>
</dbReference>
<keyword evidence="1" id="KW-0732">Signal</keyword>
<proteinExistence type="predicted"/>
<name>A0A369UWB0_9GAMM</name>
<reference evidence="2 3" key="1">
    <citation type="submission" date="2018-07" db="EMBL/GenBank/DDBJ databases">
        <title>Dyella tabacisoli L4-6T, whole genome shotgun sequence.</title>
        <authorList>
            <person name="Zhou X.-K."/>
            <person name="Li W.-J."/>
            <person name="Duan Y.-Q."/>
        </authorList>
    </citation>
    <scope>NUCLEOTIDE SEQUENCE [LARGE SCALE GENOMIC DNA]</scope>
    <source>
        <strain evidence="2 3">L4-6</strain>
    </source>
</reference>
<protein>
    <submittedName>
        <fullName evidence="2">Uncharacterized protein</fullName>
    </submittedName>
</protein>
<evidence type="ECO:0000313" key="3">
    <source>
        <dbReference type="Proteomes" id="UP000253782"/>
    </source>
</evidence>